<feature type="compositionally biased region" description="Polar residues" evidence="1">
    <location>
        <begin position="33"/>
        <end position="46"/>
    </location>
</feature>
<evidence type="ECO:0000313" key="2">
    <source>
        <dbReference type="EMBL" id="KAA8518192.1"/>
    </source>
</evidence>
<dbReference type="EMBL" id="CM018050">
    <property type="protein sequence ID" value="KAA8518192.1"/>
    <property type="molecule type" value="Genomic_DNA"/>
</dbReference>
<proteinExistence type="predicted"/>
<dbReference type="Proteomes" id="UP000325577">
    <property type="component" value="Linkage Group LG7"/>
</dbReference>
<evidence type="ECO:0000256" key="1">
    <source>
        <dbReference type="SAM" id="MobiDB-lite"/>
    </source>
</evidence>
<accession>A0A5J4ZKZ2</accession>
<evidence type="ECO:0000313" key="3">
    <source>
        <dbReference type="Proteomes" id="UP000325577"/>
    </source>
</evidence>
<keyword evidence="3" id="KW-1185">Reference proteome</keyword>
<protein>
    <submittedName>
        <fullName evidence="2">Uncharacterized protein</fullName>
    </submittedName>
</protein>
<reference evidence="2 3" key="1">
    <citation type="submission" date="2019-09" db="EMBL/GenBank/DDBJ databases">
        <title>A chromosome-level genome assembly of the Chinese tupelo Nyssa sinensis.</title>
        <authorList>
            <person name="Yang X."/>
            <person name="Kang M."/>
            <person name="Yang Y."/>
            <person name="Xiong H."/>
            <person name="Wang M."/>
            <person name="Zhang Z."/>
            <person name="Wang Z."/>
            <person name="Wu H."/>
            <person name="Ma T."/>
            <person name="Liu J."/>
            <person name="Xi Z."/>
        </authorList>
    </citation>
    <scope>NUCLEOTIDE SEQUENCE [LARGE SCALE GENOMIC DNA]</scope>
    <source>
        <strain evidence="2">J267</strain>
        <tissue evidence="2">Leaf</tissue>
    </source>
</reference>
<gene>
    <name evidence="2" type="ORF">F0562_015666</name>
</gene>
<organism evidence="2 3">
    <name type="scientific">Nyssa sinensis</name>
    <dbReference type="NCBI Taxonomy" id="561372"/>
    <lineage>
        <taxon>Eukaryota</taxon>
        <taxon>Viridiplantae</taxon>
        <taxon>Streptophyta</taxon>
        <taxon>Embryophyta</taxon>
        <taxon>Tracheophyta</taxon>
        <taxon>Spermatophyta</taxon>
        <taxon>Magnoliopsida</taxon>
        <taxon>eudicotyledons</taxon>
        <taxon>Gunneridae</taxon>
        <taxon>Pentapetalae</taxon>
        <taxon>asterids</taxon>
        <taxon>Cornales</taxon>
        <taxon>Nyssaceae</taxon>
        <taxon>Nyssa</taxon>
    </lineage>
</organism>
<name>A0A5J4ZKZ2_9ASTE</name>
<dbReference type="AlphaFoldDB" id="A0A5J4ZKZ2"/>
<feature type="region of interest" description="Disordered" evidence="1">
    <location>
        <begin position="22"/>
        <end position="55"/>
    </location>
</feature>
<sequence>MSPIFVEPLIILEACTPELFSREGSGEGGYDDLNNSGRRSQPTCPTLRQEEPSHHRLRWSDSDLVIPIRGSRSMLTRCRADVSTTSADGFSGGGWEVEETVYHSSGVNSVHEV</sequence>